<comment type="caution">
    <text evidence="8">The sequence shown here is derived from an EMBL/GenBank/DDBJ whole genome shotgun (WGS) entry which is preliminary data.</text>
</comment>
<dbReference type="Proteomes" id="UP000467840">
    <property type="component" value="Chromosome 15"/>
</dbReference>
<dbReference type="EMBL" id="JAAGAX010000005">
    <property type="protein sequence ID" value="KAF2316686.1"/>
    <property type="molecule type" value="Genomic_DNA"/>
</dbReference>
<feature type="transmembrane region" description="Helical" evidence="7">
    <location>
        <begin position="347"/>
        <end position="364"/>
    </location>
</feature>
<gene>
    <name evidence="8" type="ORF">GH714_042027</name>
</gene>
<feature type="transmembrane region" description="Helical" evidence="7">
    <location>
        <begin position="173"/>
        <end position="193"/>
    </location>
</feature>
<dbReference type="PANTHER" id="PTHR13317:SF4">
    <property type="entry name" value="TRANSMEMBRANE ANTERIOR POSTERIOR TRANSFORMATION PROTEIN 1 HOMOLOG"/>
    <property type="match status" value="1"/>
</dbReference>
<feature type="transmembrane region" description="Helical" evidence="7">
    <location>
        <begin position="254"/>
        <end position="273"/>
    </location>
</feature>
<accession>A0A6A6MWI6</accession>
<dbReference type="PANTHER" id="PTHR13317">
    <property type="entry name" value="TRANSMEMBRANE ANTERIOR POSTERIOR TRANSFORMATION PROTEIN 1 HOMOLOG"/>
    <property type="match status" value="1"/>
</dbReference>
<dbReference type="Pfam" id="PF05346">
    <property type="entry name" value="DUF747"/>
    <property type="match status" value="2"/>
</dbReference>
<feature type="compositionally biased region" description="Basic residues" evidence="6">
    <location>
        <begin position="47"/>
        <end position="57"/>
    </location>
</feature>
<dbReference type="GO" id="GO:0005789">
    <property type="term" value="C:endoplasmic reticulum membrane"/>
    <property type="evidence" value="ECO:0007669"/>
    <property type="project" value="TreeGrafter"/>
</dbReference>
<evidence type="ECO:0000256" key="3">
    <source>
        <dbReference type="ARBA" id="ARBA00022692"/>
    </source>
</evidence>
<keyword evidence="9" id="KW-1185">Reference proteome</keyword>
<sequence>MALRSSGRKFSFNILSDSSSVEEDECLLYQSNTDPIEKVSGSPEKPNRKKKRHRKKKLPESYSMIPEDPITDSGFTDSNSAVQNGNVFLENRSSFVGGGSVVCTVSDVTEVAECQSVFNNSGILFSVETSPVKYFMDEMYKGNSLRSTTTLGSEKERERVYDTIFRLPWRCELLIDVGFFVCLDSFLSLLTIMPTRILMTLWRLLSARQFKKPSAAELSDVGCFLVLASGVALLERTDISLIYMIRGQGTIKLYVVYNVLENALMVFICEMLIDIIKHSFLAKFNDIKPIAYSEFLEELCNQTLNTQTEDKKKNLTFVPLAPACVVIRVLTPVYAAHLPYSPLPWRFFWILLLSAMTYVMLTSLKVMIGMALQKHATCGCWMKNDFLMAANGGSLGHILNLAAGFRNADS</sequence>
<proteinExistence type="inferred from homology"/>
<keyword evidence="5 7" id="KW-0472">Membrane</keyword>
<evidence type="ECO:0000256" key="6">
    <source>
        <dbReference type="SAM" id="MobiDB-lite"/>
    </source>
</evidence>
<comment type="subcellular location">
    <subcellularLocation>
        <location evidence="1">Membrane</location>
        <topology evidence="1">Multi-pass membrane protein</topology>
    </subcellularLocation>
</comment>
<evidence type="ECO:0000256" key="1">
    <source>
        <dbReference type="ARBA" id="ARBA00004141"/>
    </source>
</evidence>
<keyword evidence="3 7" id="KW-0812">Transmembrane</keyword>
<evidence type="ECO:0000256" key="2">
    <source>
        <dbReference type="ARBA" id="ARBA00008803"/>
    </source>
</evidence>
<dbReference type="AlphaFoldDB" id="A0A6A6MWI6"/>
<evidence type="ECO:0000256" key="4">
    <source>
        <dbReference type="ARBA" id="ARBA00022989"/>
    </source>
</evidence>
<evidence type="ECO:0000256" key="7">
    <source>
        <dbReference type="SAM" id="Phobius"/>
    </source>
</evidence>
<evidence type="ECO:0000256" key="5">
    <source>
        <dbReference type="ARBA" id="ARBA00023136"/>
    </source>
</evidence>
<organism evidence="8 9">
    <name type="scientific">Hevea brasiliensis</name>
    <name type="common">Para rubber tree</name>
    <name type="synonym">Siphonia brasiliensis</name>
    <dbReference type="NCBI Taxonomy" id="3981"/>
    <lineage>
        <taxon>Eukaryota</taxon>
        <taxon>Viridiplantae</taxon>
        <taxon>Streptophyta</taxon>
        <taxon>Embryophyta</taxon>
        <taxon>Tracheophyta</taxon>
        <taxon>Spermatophyta</taxon>
        <taxon>Magnoliopsida</taxon>
        <taxon>eudicotyledons</taxon>
        <taxon>Gunneridae</taxon>
        <taxon>Pentapetalae</taxon>
        <taxon>rosids</taxon>
        <taxon>fabids</taxon>
        <taxon>Malpighiales</taxon>
        <taxon>Euphorbiaceae</taxon>
        <taxon>Crotonoideae</taxon>
        <taxon>Micrandreae</taxon>
        <taxon>Hevea</taxon>
    </lineage>
</organism>
<evidence type="ECO:0000313" key="9">
    <source>
        <dbReference type="Proteomes" id="UP000467840"/>
    </source>
</evidence>
<evidence type="ECO:0000313" key="8">
    <source>
        <dbReference type="EMBL" id="KAF2316686.1"/>
    </source>
</evidence>
<feature type="region of interest" description="Disordered" evidence="6">
    <location>
        <begin position="32"/>
        <end position="76"/>
    </location>
</feature>
<keyword evidence="4 7" id="KW-1133">Transmembrane helix</keyword>
<feature type="transmembrane region" description="Helical" evidence="7">
    <location>
        <begin position="214"/>
        <end position="234"/>
    </location>
</feature>
<dbReference type="InterPro" id="IPR008010">
    <property type="entry name" value="Tatp1"/>
</dbReference>
<comment type="similarity">
    <text evidence="2">Belongs to the TAPT1 family.</text>
</comment>
<evidence type="ECO:0008006" key="10">
    <source>
        <dbReference type="Google" id="ProtNLM"/>
    </source>
</evidence>
<name>A0A6A6MWI6_HEVBR</name>
<reference evidence="8 9" key="1">
    <citation type="journal article" date="2020" name="Mol. Plant">
        <title>The Chromosome-Based Rubber Tree Genome Provides New Insights into Spurge Genome Evolution and Rubber Biosynthesis.</title>
        <authorList>
            <person name="Liu J."/>
            <person name="Shi C."/>
            <person name="Shi C.C."/>
            <person name="Li W."/>
            <person name="Zhang Q.J."/>
            <person name="Zhang Y."/>
            <person name="Li K."/>
            <person name="Lu H.F."/>
            <person name="Shi C."/>
            <person name="Zhu S.T."/>
            <person name="Xiao Z.Y."/>
            <person name="Nan H."/>
            <person name="Yue Y."/>
            <person name="Zhu X.G."/>
            <person name="Wu Y."/>
            <person name="Hong X.N."/>
            <person name="Fan G.Y."/>
            <person name="Tong Y."/>
            <person name="Zhang D."/>
            <person name="Mao C.L."/>
            <person name="Liu Y.L."/>
            <person name="Hao S.J."/>
            <person name="Liu W.Q."/>
            <person name="Lv M.Q."/>
            <person name="Zhang H.B."/>
            <person name="Liu Y."/>
            <person name="Hu-Tang G.R."/>
            <person name="Wang J.P."/>
            <person name="Wang J.H."/>
            <person name="Sun Y.H."/>
            <person name="Ni S.B."/>
            <person name="Chen W.B."/>
            <person name="Zhang X.C."/>
            <person name="Jiao Y.N."/>
            <person name="Eichler E.E."/>
            <person name="Li G.H."/>
            <person name="Liu X."/>
            <person name="Gao L.Z."/>
        </authorList>
    </citation>
    <scope>NUCLEOTIDE SEQUENCE [LARGE SCALE GENOMIC DNA]</scope>
    <source>
        <strain evidence="9">cv. GT1</strain>
        <tissue evidence="8">Leaf</tissue>
    </source>
</reference>
<protein>
    <recommendedName>
        <fullName evidence="10">Protein POLLEN DEFECTIVE IN GUIDANCE 1</fullName>
    </recommendedName>
</protein>